<dbReference type="PANTHER" id="PTHR38588:SF1">
    <property type="entry name" value="BLL0334 PROTEIN"/>
    <property type="match status" value="1"/>
</dbReference>
<dbReference type="EMBL" id="QLYX01000011">
    <property type="protein sequence ID" value="RAY12861.1"/>
    <property type="molecule type" value="Genomic_DNA"/>
</dbReference>
<gene>
    <name evidence="3" type="ORF">DPM19_22865</name>
</gene>
<sequence length="231" mass="23634">MKLDNTLSIPVPVEEAWQVLLDIERIAPCVPGATLTAHDGDQFQGKVKVKLGPIGLTYNGTVTFVSLDEAAKVAVLEASGREARGGGTAKAVVTCQLVESGGGTDVLVETELAITGKPAQFGRSALSDVATTLIDQFAANLATELAAAPAQPAAAEPSARPAADAPPAGSPPPRPAAAAPRPAAEPIDLFQTPGGEVVKRAAPIAAVVTLLLIVLLGRRRRRSARHLPTGI</sequence>
<feature type="transmembrane region" description="Helical" evidence="2">
    <location>
        <begin position="201"/>
        <end position="217"/>
    </location>
</feature>
<dbReference type="InterPro" id="IPR010419">
    <property type="entry name" value="CO_DH_gsu"/>
</dbReference>
<dbReference type="PANTHER" id="PTHR38588">
    <property type="entry name" value="BLL0334 PROTEIN"/>
    <property type="match status" value="1"/>
</dbReference>
<evidence type="ECO:0000313" key="3">
    <source>
        <dbReference type="EMBL" id="RAY12861.1"/>
    </source>
</evidence>
<dbReference type="RefSeq" id="WP_111870049.1">
    <property type="nucleotide sequence ID" value="NZ_QLYX01000011.1"/>
</dbReference>
<proteinExistence type="predicted"/>
<keyword evidence="2" id="KW-0812">Transmembrane</keyword>
<accession>A0A365H1A3</accession>
<dbReference type="Gene3D" id="3.30.530.20">
    <property type="match status" value="1"/>
</dbReference>
<feature type="region of interest" description="Disordered" evidence="1">
    <location>
        <begin position="150"/>
        <end position="181"/>
    </location>
</feature>
<dbReference type="InterPro" id="IPR023393">
    <property type="entry name" value="START-like_dom_sf"/>
</dbReference>
<dbReference type="CDD" id="cd07823">
    <property type="entry name" value="SRPBCC_5"/>
    <property type="match status" value="1"/>
</dbReference>
<reference evidence="3 4" key="1">
    <citation type="submission" date="2018-06" db="EMBL/GenBank/DDBJ databases">
        <title>Actinomadura craniellae sp. nov. isolated from marine sponge Craniella sp.</title>
        <authorList>
            <person name="Li L."/>
            <person name="Xu Q.H."/>
            <person name="Lin H.W."/>
            <person name="Lu Y.H."/>
        </authorList>
    </citation>
    <scope>NUCLEOTIDE SEQUENCE [LARGE SCALE GENOMIC DNA]</scope>
    <source>
        <strain evidence="3 4">LHW63021</strain>
    </source>
</reference>
<keyword evidence="2" id="KW-0472">Membrane</keyword>
<dbReference type="AlphaFoldDB" id="A0A365H1A3"/>
<dbReference type="OrthoDB" id="9808623at2"/>
<name>A0A365H1A3_9ACTN</name>
<organism evidence="3 4">
    <name type="scientific">Actinomadura craniellae</name>
    <dbReference type="NCBI Taxonomy" id="2231787"/>
    <lineage>
        <taxon>Bacteria</taxon>
        <taxon>Bacillati</taxon>
        <taxon>Actinomycetota</taxon>
        <taxon>Actinomycetes</taxon>
        <taxon>Streptosporangiales</taxon>
        <taxon>Thermomonosporaceae</taxon>
        <taxon>Actinomadura</taxon>
    </lineage>
</organism>
<dbReference type="Pfam" id="PF06240">
    <property type="entry name" value="COXG"/>
    <property type="match status" value="1"/>
</dbReference>
<evidence type="ECO:0000256" key="2">
    <source>
        <dbReference type="SAM" id="Phobius"/>
    </source>
</evidence>
<keyword evidence="4" id="KW-1185">Reference proteome</keyword>
<protein>
    <submittedName>
        <fullName evidence="3">Carbon monoxide dehydrogenase</fullName>
    </submittedName>
</protein>
<keyword evidence="2" id="KW-1133">Transmembrane helix</keyword>
<feature type="compositionally biased region" description="Low complexity" evidence="1">
    <location>
        <begin position="150"/>
        <end position="167"/>
    </location>
</feature>
<evidence type="ECO:0000256" key="1">
    <source>
        <dbReference type="SAM" id="MobiDB-lite"/>
    </source>
</evidence>
<evidence type="ECO:0000313" key="4">
    <source>
        <dbReference type="Proteomes" id="UP000251891"/>
    </source>
</evidence>
<comment type="caution">
    <text evidence="3">The sequence shown here is derived from an EMBL/GenBank/DDBJ whole genome shotgun (WGS) entry which is preliminary data.</text>
</comment>
<dbReference type="SUPFAM" id="SSF55961">
    <property type="entry name" value="Bet v1-like"/>
    <property type="match status" value="1"/>
</dbReference>
<dbReference type="Proteomes" id="UP000251891">
    <property type="component" value="Unassembled WGS sequence"/>
</dbReference>